<protein>
    <submittedName>
        <fullName evidence="1">Uncharacterized protein</fullName>
    </submittedName>
</protein>
<dbReference type="EMBL" id="GBRH01183935">
    <property type="protein sequence ID" value="JAE13961.1"/>
    <property type="molecule type" value="Transcribed_RNA"/>
</dbReference>
<sequence>MTGDHLSPCYPHQLLCSDQLKHLSSLSEDLGIGSQIEIISRPPAEFVLLRFLAWKLQHIQ</sequence>
<proteinExistence type="predicted"/>
<reference evidence="1" key="1">
    <citation type="submission" date="2014-09" db="EMBL/GenBank/DDBJ databases">
        <authorList>
            <person name="Magalhaes I.L.F."/>
            <person name="Oliveira U."/>
            <person name="Santos F.R."/>
            <person name="Vidigal T.H.D.A."/>
            <person name="Brescovit A.D."/>
            <person name="Santos A.J."/>
        </authorList>
    </citation>
    <scope>NUCLEOTIDE SEQUENCE</scope>
    <source>
        <tissue evidence="1">Shoot tissue taken approximately 20 cm above the soil surface</tissue>
    </source>
</reference>
<name>A0A0A9FUG9_ARUDO</name>
<evidence type="ECO:0000313" key="1">
    <source>
        <dbReference type="EMBL" id="JAE13961.1"/>
    </source>
</evidence>
<reference evidence="1" key="2">
    <citation type="journal article" date="2015" name="Data Brief">
        <title>Shoot transcriptome of the giant reed, Arundo donax.</title>
        <authorList>
            <person name="Barrero R.A."/>
            <person name="Guerrero F.D."/>
            <person name="Moolhuijzen P."/>
            <person name="Goolsby J.A."/>
            <person name="Tidwell J."/>
            <person name="Bellgard S.E."/>
            <person name="Bellgard M.I."/>
        </authorList>
    </citation>
    <scope>NUCLEOTIDE SEQUENCE</scope>
    <source>
        <tissue evidence="1">Shoot tissue taken approximately 20 cm above the soil surface</tissue>
    </source>
</reference>
<organism evidence="1">
    <name type="scientific">Arundo donax</name>
    <name type="common">Giant reed</name>
    <name type="synonym">Donax arundinaceus</name>
    <dbReference type="NCBI Taxonomy" id="35708"/>
    <lineage>
        <taxon>Eukaryota</taxon>
        <taxon>Viridiplantae</taxon>
        <taxon>Streptophyta</taxon>
        <taxon>Embryophyta</taxon>
        <taxon>Tracheophyta</taxon>
        <taxon>Spermatophyta</taxon>
        <taxon>Magnoliopsida</taxon>
        <taxon>Liliopsida</taxon>
        <taxon>Poales</taxon>
        <taxon>Poaceae</taxon>
        <taxon>PACMAD clade</taxon>
        <taxon>Arundinoideae</taxon>
        <taxon>Arundineae</taxon>
        <taxon>Arundo</taxon>
    </lineage>
</organism>
<dbReference type="AlphaFoldDB" id="A0A0A9FUG9"/>
<accession>A0A0A9FUG9</accession>